<keyword evidence="2" id="KW-0812">Transmembrane</keyword>
<name>A0A922MKP2_SPOEX</name>
<feature type="region of interest" description="Disordered" evidence="1">
    <location>
        <begin position="1"/>
        <end position="20"/>
    </location>
</feature>
<protein>
    <submittedName>
        <fullName evidence="3">Uncharacterized protein</fullName>
    </submittedName>
</protein>
<evidence type="ECO:0000313" key="4">
    <source>
        <dbReference type="Proteomes" id="UP000814243"/>
    </source>
</evidence>
<evidence type="ECO:0000256" key="1">
    <source>
        <dbReference type="SAM" id="MobiDB-lite"/>
    </source>
</evidence>
<keyword evidence="2" id="KW-0472">Membrane</keyword>
<evidence type="ECO:0000313" key="3">
    <source>
        <dbReference type="EMBL" id="KAH9638487.1"/>
    </source>
</evidence>
<organism evidence="3 4">
    <name type="scientific">Spodoptera exigua</name>
    <name type="common">Beet armyworm</name>
    <name type="synonym">Noctua fulgens</name>
    <dbReference type="NCBI Taxonomy" id="7107"/>
    <lineage>
        <taxon>Eukaryota</taxon>
        <taxon>Metazoa</taxon>
        <taxon>Ecdysozoa</taxon>
        <taxon>Arthropoda</taxon>
        <taxon>Hexapoda</taxon>
        <taxon>Insecta</taxon>
        <taxon>Pterygota</taxon>
        <taxon>Neoptera</taxon>
        <taxon>Endopterygota</taxon>
        <taxon>Lepidoptera</taxon>
        <taxon>Glossata</taxon>
        <taxon>Ditrysia</taxon>
        <taxon>Noctuoidea</taxon>
        <taxon>Noctuidae</taxon>
        <taxon>Amphipyrinae</taxon>
        <taxon>Spodoptera</taxon>
    </lineage>
</organism>
<proteinExistence type="predicted"/>
<feature type="transmembrane region" description="Helical" evidence="2">
    <location>
        <begin position="110"/>
        <end position="135"/>
    </location>
</feature>
<dbReference type="Proteomes" id="UP000814243">
    <property type="component" value="Unassembled WGS sequence"/>
</dbReference>
<keyword evidence="2" id="KW-1133">Transmembrane helix</keyword>
<dbReference type="EMBL" id="JACEFF010000396">
    <property type="protein sequence ID" value="KAH9638487.1"/>
    <property type="molecule type" value="Genomic_DNA"/>
</dbReference>
<accession>A0A922MKP2</accession>
<gene>
    <name evidence="3" type="ORF">HF086_016812</name>
</gene>
<dbReference type="AlphaFoldDB" id="A0A922MKP2"/>
<feature type="compositionally biased region" description="Polar residues" evidence="1">
    <location>
        <begin position="75"/>
        <end position="84"/>
    </location>
</feature>
<evidence type="ECO:0000256" key="2">
    <source>
        <dbReference type="SAM" id="Phobius"/>
    </source>
</evidence>
<reference evidence="3" key="1">
    <citation type="journal article" date="2021" name="G3 (Bethesda)">
        <title>Genome and transcriptome analysis of the beet armyworm Spodoptera exigua reveals targets for pest control. .</title>
        <authorList>
            <person name="Simon S."/>
            <person name="Breeschoten T."/>
            <person name="Jansen H.J."/>
            <person name="Dirks R.P."/>
            <person name="Schranz M.E."/>
            <person name="Ros V.I.D."/>
        </authorList>
    </citation>
    <scope>NUCLEOTIDE SEQUENCE</scope>
    <source>
        <strain evidence="3">TB_SE_WUR_2020</strain>
    </source>
</reference>
<comment type="caution">
    <text evidence="3">The sequence shown here is derived from an EMBL/GenBank/DDBJ whole genome shotgun (WGS) entry which is preliminary data.</text>
</comment>
<sequence>MYPAPNVDHDEMWEESSQEEKTKQLLTVVRDVVKNANVVDLPTIVYGAGSDTVSTWLQKLHPGLQQPRAVVDSCPSKSASNSSIRTDRAQQDLVSPDGPLKGTAWQQFKALMWLMFLLVVLPTVFVTVAMAFSMLRPPADNEIALKLDDQLYRPSTEFLVPPPVPSEYVDPKFVESILHYLMMDKQTKNWTRADNPQCECTETRQQCNFTEEQSTSMPEMMLVPDSTALNKWLVDTQELYIEKRMMDDNKVMNQR</sequence>
<feature type="region of interest" description="Disordered" evidence="1">
    <location>
        <begin position="68"/>
        <end position="95"/>
    </location>
</feature>